<evidence type="ECO:0000313" key="3">
    <source>
        <dbReference type="EMBL" id="CAK9068362.1"/>
    </source>
</evidence>
<dbReference type="Gene3D" id="3.30.160.60">
    <property type="entry name" value="Classic Zinc Finger"/>
    <property type="match status" value="1"/>
</dbReference>
<dbReference type="InterPro" id="IPR013087">
    <property type="entry name" value="Znf_C2H2_type"/>
</dbReference>
<accession>A0ABP0NYT4</accession>
<reference evidence="3 4" key="1">
    <citation type="submission" date="2024-02" db="EMBL/GenBank/DDBJ databases">
        <authorList>
            <person name="Chen Y."/>
            <person name="Shah S."/>
            <person name="Dougan E. K."/>
            <person name="Thang M."/>
            <person name="Chan C."/>
        </authorList>
    </citation>
    <scope>NUCLEOTIDE SEQUENCE [LARGE SCALE GENOMIC DNA]</scope>
</reference>
<keyword evidence="1" id="KW-0862">Zinc</keyword>
<gene>
    <name evidence="3" type="ORF">CCMP2556_LOCUS33573</name>
</gene>
<evidence type="ECO:0000259" key="2">
    <source>
        <dbReference type="PROSITE" id="PS50157"/>
    </source>
</evidence>
<keyword evidence="1" id="KW-0863">Zinc-finger</keyword>
<evidence type="ECO:0000313" key="4">
    <source>
        <dbReference type="Proteomes" id="UP001642484"/>
    </source>
</evidence>
<keyword evidence="4" id="KW-1185">Reference proteome</keyword>
<sequence>QRCCPDAWLCAVEADLQWLRALIPDAPFFDDPSWEGHLRFWRERPGAWKLLVHRACSLHLWQSRTIRETFRWHRRIIELLEASGMERMGPSPGQASSVAFRAPLRCHCGRCFASTTALAVHKVHAHGEHAPEWHMAQDTVCGACLRSFWTKARLKQHLAYLPRSGAPNACFEALRQRSFPTSCALAGEPSKIIVVWHDMMPFRLRAPLAWA</sequence>
<dbReference type="EMBL" id="CAXAMN010022318">
    <property type="protein sequence ID" value="CAK9068362.1"/>
    <property type="molecule type" value="Genomic_DNA"/>
</dbReference>
<comment type="caution">
    <text evidence="3">The sequence shown here is derived from an EMBL/GenBank/DDBJ whole genome shotgun (WGS) entry which is preliminary data.</text>
</comment>
<proteinExistence type="predicted"/>
<feature type="domain" description="C2H2-type" evidence="2">
    <location>
        <begin position="100"/>
        <end position="131"/>
    </location>
</feature>
<protein>
    <recommendedName>
        <fullName evidence="2">C2H2-type domain-containing protein</fullName>
    </recommendedName>
</protein>
<feature type="non-terminal residue" evidence="3">
    <location>
        <position position="1"/>
    </location>
</feature>
<keyword evidence="1" id="KW-0479">Metal-binding</keyword>
<dbReference type="PROSITE" id="PS50157">
    <property type="entry name" value="ZINC_FINGER_C2H2_2"/>
    <property type="match status" value="1"/>
</dbReference>
<dbReference type="Proteomes" id="UP001642484">
    <property type="component" value="Unassembled WGS sequence"/>
</dbReference>
<name>A0ABP0NYT4_9DINO</name>
<organism evidence="3 4">
    <name type="scientific">Durusdinium trenchii</name>
    <dbReference type="NCBI Taxonomy" id="1381693"/>
    <lineage>
        <taxon>Eukaryota</taxon>
        <taxon>Sar</taxon>
        <taxon>Alveolata</taxon>
        <taxon>Dinophyceae</taxon>
        <taxon>Suessiales</taxon>
        <taxon>Symbiodiniaceae</taxon>
        <taxon>Durusdinium</taxon>
    </lineage>
</organism>
<evidence type="ECO:0000256" key="1">
    <source>
        <dbReference type="PROSITE-ProRule" id="PRU00042"/>
    </source>
</evidence>